<dbReference type="Proteomes" id="UP000054107">
    <property type="component" value="Unassembled WGS sequence"/>
</dbReference>
<name>A0A0B7MQF8_9FUNG</name>
<dbReference type="AlphaFoldDB" id="A0A0B7MQF8"/>
<evidence type="ECO:0000256" key="1">
    <source>
        <dbReference type="SAM" id="Coils"/>
    </source>
</evidence>
<evidence type="ECO:0000313" key="3">
    <source>
        <dbReference type="Proteomes" id="UP000054107"/>
    </source>
</evidence>
<sequence length="290" mass="34195">MAKAESQKQYDRKLTYLRLNARYFQLDQEMKDNNQRNISNWRIIAENNMLVDQINQLKNKFGFKIRYQAMTDFLQHLIYAILMKEHRLSQPGSSEAIIVIINQFVQKYYRTEREQREKMKMSLGKEIEKIRKSAKENGLDLSTPLNDWHTLNRNVEEVEMLIAEANRMLKNYEAELDSLSLLLSTTTKPSHFIHLKYLDIQYQYANALALLKNVATAEPPIKNHRKHLRHAKTNVVLMPTFIEDIEYRGTDSGLTDLPVEENEQDFLLQGVEENPDREILLSLEDVFDFE</sequence>
<reference evidence="2 3" key="1">
    <citation type="submission" date="2014-09" db="EMBL/GenBank/DDBJ databases">
        <authorList>
            <person name="Ellenberger Sabrina"/>
        </authorList>
    </citation>
    <scope>NUCLEOTIDE SEQUENCE [LARGE SCALE GENOMIC DNA]</scope>
    <source>
        <strain evidence="2 3">CBS 412.66</strain>
    </source>
</reference>
<gene>
    <name evidence="2" type="primary">PARPA_00589.1 scaffold 924</name>
</gene>
<proteinExistence type="predicted"/>
<feature type="coiled-coil region" evidence="1">
    <location>
        <begin position="155"/>
        <end position="182"/>
    </location>
</feature>
<accession>A0A0B7MQF8</accession>
<dbReference type="OrthoDB" id="2281512at2759"/>
<keyword evidence="3" id="KW-1185">Reference proteome</keyword>
<evidence type="ECO:0000313" key="2">
    <source>
        <dbReference type="EMBL" id="CEP07307.1"/>
    </source>
</evidence>
<keyword evidence="1" id="KW-0175">Coiled coil</keyword>
<organism evidence="2 3">
    <name type="scientific">Parasitella parasitica</name>
    <dbReference type="NCBI Taxonomy" id="35722"/>
    <lineage>
        <taxon>Eukaryota</taxon>
        <taxon>Fungi</taxon>
        <taxon>Fungi incertae sedis</taxon>
        <taxon>Mucoromycota</taxon>
        <taxon>Mucoromycotina</taxon>
        <taxon>Mucoromycetes</taxon>
        <taxon>Mucorales</taxon>
        <taxon>Mucorineae</taxon>
        <taxon>Mucoraceae</taxon>
        <taxon>Parasitella</taxon>
    </lineage>
</organism>
<protein>
    <submittedName>
        <fullName evidence="2">Uncharacterized protein</fullName>
    </submittedName>
</protein>
<dbReference type="EMBL" id="LN719161">
    <property type="protein sequence ID" value="CEP07307.1"/>
    <property type="molecule type" value="Genomic_DNA"/>
</dbReference>